<gene>
    <name evidence="1" type="ORF">EVAR_81488_1</name>
</gene>
<name>A0A4C1W1L2_EUMVA</name>
<comment type="caution">
    <text evidence="1">The sequence shown here is derived from an EMBL/GenBank/DDBJ whole genome shotgun (WGS) entry which is preliminary data.</text>
</comment>
<dbReference type="EMBL" id="BGZK01000457">
    <property type="protein sequence ID" value="GBP44720.1"/>
    <property type="molecule type" value="Genomic_DNA"/>
</dbReference>
<evidence type="ECO:0000313" key="1">
    <source>
        <dbReference type="EMBL" id="GBP44720.1"/>
    </source>
</evidence>
<dbReference type="Proteomes" id="UP000299102">
    <property type="component" value="Unassembled WGS sequence"/>
</dbReference>
<dbReference type="AlphaFoldDB" id="A0A4C1W1L2"/>
<sequence>MDTHKPKGVTNALPLFWVRIGYVMEDGLIEGKWGDGGGLGPRKFHSLDETKQRNLLLHIYILSRLRTPENDAAVSLVIWWKSSMVNRLDLKLFVQVVLKMDRVLLYQRTMQTERRKHEDFLLQLNSLTVYIEDLKNLHTDYFEDGLFPRELKVFNGDLKLRIHTVLGKDRVFVHNRTMRLLGFPCSKETNGDLEFFI</sequence>
<protein>
    <submittedName>
        <fullName evidence="1">Uncharacterized protein</fullName>
    </submittedName>
</protein>
<evidence type="ECO:0000313" key="2">
    <source>
        <dbReference type="Proteomes" id="UP000299102"/>
    </source>
</evidence>
<reference evidence="1 2" key="1">
    <citation type="journal article" date="2019" name="Commun. Biol.">
        <title>The bagworm genome reveals a unique fibroin gene that provides high tensile strength.</title>
        <authorList>
            <person name="Kono N."/>
            <person name="Nakamura H."/>
            <person name="Ohtoshi R."/>
            <person name="Tomita M."/>
            <person name="Numata K."/>
            <person name="Arakawa K."/>
        </authorList>
    </citation>
    <scope>NUCLEOTIDE SEQUENCE [LARGE SCALE GENOMIC DNA]</scope>
</reference>
<proteinExistence type="predicted"/>
<keyword evidence="2" id="KW-1185">Reference proteome</keyword>
<organism evidence="1 2">
    <name type="scientific">Eumeta variegata</name>
    <name type="common">Bagworm moth</name>
    <name type="synonym">Eumeta japonica</name>
    <dbReference type="NCBI Taxonomy" id="151549"/>
    <lineage>
        <taxon>Eukaryota</taxon>
        <taxon>Metazoa</taxon>
        <taxon>Ecdysozoa</taxon>
        <taxon>Arthropoda</taxon>
        <taxon>Hexapoda</taxon>
        <taxon>Insecta</taxon>
        <taxon>Pterygota</taxon>
        <taxon>Neoptera</taxon>
        <taxon>Endopterygota</taxon>
        <taxon>Lepidoptera</taxon>
        <taxon>Glossata</taxon>
        <taxon>Ditrysia</taxon>
        <taxon>Tineoidea</taxon>
        <taxon>Psychidae</taxon>
        <taxon>Oiketicinae</taxon>
        <taxon>Eumeta</taxon>
    </lineage>
</organism>
<accession>A0A4C1W1L2</accession>